<dbReference type="FunCoup" id="A0A151Z6M2">
    <property type="interactions" value="1"/>
</dbReference>
<dbReference type="AlphaFoldDB" id="A0A151Z6M2"/>
<evidence type="ECO:0000313" key="1">
    <source>
        <dbReference type="EMBL" id="KYQ89434.1"/>
    </source>
</evidence>
<evidence type="ECO:0000313" key="2">
    <source>
        <dbReference type="Proteomes" id="UP000076078"/>
    </source>
</evidence>
<keyword evidence="2" id="KW-1185">Reference proteome</keyword>
<reference evidence="1 2" key="1">
    <citation type="submission" date="2015-12" db="EMBL/GenBank/DDBJ databases">
        <title>Dictyostelia acquired genes for synthesis and detection of signals that induce cell-type specialization by lateral gene transfer from prokaryotes.</title>
        <authorList>
            <person name="Gloeckner G."/>
            <person name="Schaap P."/>
        </authorList>
    </citation>
    <scope>NUCLEOTIDE SEQUENCE [LARGE SCALE GENOMIC DNA]</scope>
    <source>
        <strain evidence="1 2">TK</strain>
    </source>
</reference>
<dbReference type="SUPFAM" id="SSF48403">
    <property type="entry name" value="Ankyrin repeat"/>
    <property type="match status" value="1"/>
</dbReference>
<dbReference type="Proteomes" id="UP000076078">
    <property type="component" value="Unassembled WGS sequence"/>
</dbReference>
<dbReference type="Gene3D" id="1.25.40.20">
    <property type="entry name" value="Ankyrin repeat-containing domain"/>
    <property type="match status" value="1"/>
</dbReference>
<dbReference type="InParanoid" id="A0A151Z6M2"/>
<organism evidence="1 2">
    <name type="scientific">Tieghemostelium lacteum</name>
    <name type="common">Slime mold</name>
    <name type="synonym">Dictyostelium lacteum</name>
    <dbReference type="NCBI Taxonomy" id="361077"/>
    <lineage>
        <taxon>Eukaryota</taxon>
        <taxon>Amoebozoa</taxon>
        <taxon>Evosea</taxon>
        <taxon>Eumycetozoa</taxon>
        <taxon>Dictyostelia</taxon>
        <taxon>Dictyosteliales</taxon>
        <taxon>Raperosteliaceae</taxon>
        <taxon>Tieghemostelium</taxon>
    </lineage>
</organism>
<accession>A0A151Z6M2</accession>
<protein>
    <recommendedName>
        <fullName evidence="3">Ankyrin repeat-containing protein</fullName>
    </recommendedName>
</protein>
<dbReference type="InterPro" id="IPR036770">
    <property type="entry name" value="Ankyrin_rpt-contain_sf"/>
</dbReference>
<gene>
    <name evidence="1" type="ORF">DLAC_10098</name>
</gene>
<dbReference type="PANTHER" id="PTHR46586:SF3">
    <property type="entry name" value="ANKYRIN REPEAT-CONTAINING PROTEIN"/>
    <property type="match status" value="1"/>
</dbReference>
<dbReference type="InterPro" id="IPR052050">
    <property type="entry name" value="SecEffector_AnkRepeat"/>
</dbReference>
<name>A0A151Z6M2_TIELA</name>
<evidence type="ECO:0008006" key="3">
    <source>
        <dbReference type="Google" id="ProtNLM"/>
    </source>
</evidence>
<sequence length="824" mass="98687">MKTKLHRENNNNCYTSANFLLIDYKSIYGISIYRSGYYFKKKRNYYKLLDNFNLHFFTMIFRNKYLINLIWKQIKIEGLYSRKRTKNYYQITIEDCIKWGRSDLLEEKLQLFKKYFSNQPNSKTALNNNNNNNNHGCNSTIYKYFLDFNKSTINTFLSNNPEKDLLNRVLMEFKLEFSEYFKTLYYDYNSSKIIFKNIDNIEILKLVLNIKFLSKHYKRLGDEMFSYNNFTLVQYCWENIKKLVQYQNLKYQNEPDQFQNQIIQLLSSNTNTPQHNSIHNNIDNMNLIFKYLFNYYKNNNSSKTENEIFFRIFLNHRLIQMVFNNGNLELLQFLCQSWHEMEGIKFQPTTCQVYNQNDFSRKHFESFLWLLNNGYTNELLIKANNAYRKCTIKEIKELENRFPSLYSQSSINYINFDENLISLGYIREMYSQVKNNTKIFINWSQSYKLACENNDLEFVKYLDCVSNLCHNFSDSTYDVLYFEMINFNITYFNDDDLQKGYHNDCRILDLLLNIRKDPNRLVSFSNKSSMCCAALGYINIIEYLYKNIPEAYDSNQIEHAIKNGHYNVVKFFLDHPNNKCTNCKYPTQTLLSIMNKASLLDVIVTKNYTMIAKIIQQHLEKEQKSLPNLSIRYLSVLSKEIFEIIGIQKDANSEKRLKILLLKAIYSNNIDLVEYLLDQFLPEFLFNNNLFLKLIHNSQIKMIKILLPRSNHLLSSMVLNFKLGTPERQNFQPLNDSEKTKEFYFEIRNCIINSQNPKYLSTVIDYYYQQNFIPISSVLYDLSLQYGIYSRKSWKYVSFSSRIPTKLLQHYLVKQNLIKYFFSS</sequence>
<dbReference type="PANTHER" id="PTHR46586">
    <property type="entry name" value="ANKYRIN REPEAT-CONTAINING PROTEIN"/>
    <property type="match status" value="1"/>
</dbReference>
<dbReference type="EMBL" id="LODT01000041">
    <property type="protein sequence ID" value="KYQ89434.1"/>
    <property type="molecule type" value="Genomic_DNA"/>
</dbReference>
<proteinExistence type="predicted"/>
<comment type="caution">
    <text evidence="1">The sequence shown here is derived from an EMBL/GenBank/DDBJ whole genome shotgun (WGS) entry which is preliminary data.</text>
</comment>